<evidence type="ECO:0000256" key="12">
    <source>
        <dbReference type="SAM" id="Phobius"/>
    </source>
</evidence>
<evidence type="ECO:0000313" key="16">
    <source>
        <dbReference type="Proteomes" id="UP000003786"/>
    </source>
</evidence>
<feature type="domain" description="Potassium channel" evidence="13">
    <location>
        <begin position="338"/>
        <end position="381"/>
    </location>
</feature>
<evidence type="ECO:0000256" key="1">
    <source>
        <dbReference type="ARBA" id="ARBA00004141"/>
    </source>
</evidence>
<reference evidence="15 16" key="1">
    <citation type="journal article" date="2012" name="MBio">
        <title>Comparative genome analysis of three eukaryotic parasites with differing abilities to transform leukocytes reveals key mediators of Theileria-induced leukocyte transformation.</title>
        <authorList>
            <person name="Hayashida K."/>
            <person name="Hara Y."/>
            <person name="Abe T."/>
            <person name="Yamasaki C."/>
            <person name="Toyoda A."/>
            <person name="Kosuge T."/>
            <person name="Suzuki Y."/>
            <person name="Sato Y."/>
            <person name="Kawashima S."/>
            <person name="Katayama T."/>
            <person name="Wakaguri H."/>
            <person name="Inoue N."/>
            <person name="Homma K."/>
            <person name="Tada-Umezaki M."/>
            <person name="Yagi Y."/>
            <person name="Fujii Y."/>
            <person name="Habara T."/>
            <person name="Kanehisa M."/>
            <person name="Watanabe H."/>
            <person name="Ito K."/>
            <person name="Gojobori T."/>
            <person name="Sugawara H."/>
            <person name="Imanishi T."/>
            <person name="Weir W."/>
            <person name="Gardner M."/>
            <person name="Pain A."/>
            <person name="Shiels B."/>
            <person name="Hattori M."/>
            <person name="Nene V."/>
            <person name="Sugimoto C."/>
        </authorList>
    </citation>
    <scope>NUCLEOTIDE SEQUENCE [LARGE SCALE GENOMIC DNA]</scope>
    <source>
        <strain evidence="15 16">Shintoku</strain>
    </source>
</reference>
<dbReference type="InterPro" id="IPR047871">
    <property type="entry name" value="K_chnl_Slo-like"/>
</dbReference>
<dbReference type="GeneID" id="20714406"/>
<feature type="transmembrane region" description="Helical" evidence="12">
    <location>
        <begin position="12"/>
        <end position="30"/>
    </location>
</feature>
<sequence>MNTSRYLRVLSVIDEVLGLLVVIFIAFSAVRQCIRLPLSPLFSIAIVSSLTLVSFFLLNFNKIIFFVNKYVTLSYKSKGQLYNNSQINKRRRTSGNLKKNLEKDAKTSAIGSEKNLFFKVLRRHKIWFSLHLVRKVLLSKIWVVSSLLLTLTWFAVWEWAALYMTRDDGDYNLLHWNMERVPYQYWYLESAFQIIFAVTYILNLYEAGSRIKYIFSFFGMIELTMTPVITEIISIVTYYNPQLVSDRNESLHNFGLLFVSLTIVEYNEINVVRLFEISQAVSNRVSHKQELYVGVGVLHSVHRNNGVDIGTRFLAEKSTRRFSGLLFLLEAPRHDIKFATPFDFIFFGVATMATVGYGDFSPITVFGRILCILFIVLCVTIGATQFKRLKLSVSDKTHKMGRGKFSEGYIFFWGSLSDWQLLSFCKCIHNTYESSISNVVVATPLPLKYYETVHMAVTQNTGIKLIIFGGSSTLYDPSYIAKLLFNSNYTVLVNDMDFNLLPNFNEYIINDDRRTILMALASINVSRQLRIPIAIQLHGSEYKSLLKNADMDNVFYNRELKYKMFSRSVACRGLFYLISSLFHTPTNINRTKIHVEEMCNLFLLSEGAQDFYENSKPSVSNTQHVEVSVFNVQNQMNELFRGMRFQIFKLQFPKSAHGVSFQEFANYLYSQKNMFLIGIVSSKNVCILNPVRYKIGDEVDDNFCGLVMAESLNDVIRVSLSKFNPEEYKSDEIRAMSSLKKARSISLLPSINEAVQPDKAPKYRGIYKVQNYTFAAQNILDDENLVLVCGWPYDMKTFISNLLDDKNYNIVILAPMESVEEEDPQSLEEYSNRVVYIDSTPMEVHSLVNAGILDAECLIIFNFHHTVDRGRRENLSRDYQVLFIHRLALEATKNGGRTGRKLNTILDVSHASCLEYMDPSLIVNVDVTSKNYAQNKCWENYGEFMSSYEIASGSIFVQDMFYAILAHSNTKSQYSVTHESIESLIKPEKIRLGSYTLEGGEIILERAAMSFYGKNFEDLFKYYFNVEKKICIGILRTYVMPFVTEESKEFVIVAPQPCLMIQPDDQIYMITKSRTV</sequence>
<keyword evidence="3" id="KW-0633">Potassium transport</keyword>
<feature type="domain" description="RCK N-terminal" evidence="14">
    <location>
        <begin position="783"/>
        <end position="866"/>
    </location>
</feature>
<dbReference type="SUPFAM" id="SSF81324">
    <property type="entry name" value="Voltage-gated potassium channels"/>
    <property type="match status" value="2"/>
</dbReference>
<feature type="transmembrane region" description="Helical" evidence="12">
    <location>
        <begin position="363"/>
        <end position="384"/>
    </location>
</feature>
<proteinExistence type="predicted"/>
<name>J4CCT9_THEOR</name>
<dbReference type="AlphaFoldDB" id="J4CCT9"/>
<feature type="transmembrane region" description="Helical" evidence="12">
    <location>
        <begin position="338"/>
        <end position="357"/>
    </location>
</feature>
<dbReference type="Pfam" id="PF07885">
    <property type="entry name" value="Ion_trans_2"/>
    <property type="match status" value="1"/>
</dbReference>
<feature type="transmembrane region" description="Helical" evidence="12">
    <location>
        <begin position="141"/>
        <end position="165"/>
    </location>
</feature>
<dbReference type="PANTHER" id="PTHR10027">
    <property type="entry name" value="CALCIUM-ACTIVATED POTASSIUM CHANNEL ALPHA CHAIN"/>
    <property type="match status" value="1"/>
</dbReference>
<comment type="subcellular location">
    <subcellularLocation>
        <location evidence="1">Membrane</location>
        <topology evidence="1">Multi-pass membrane protein</topology>
    </subcellularLocation>
</comment>
<dbReference type="Gene3D" id="3.40.50.720">
    <property type="entry name" value="NAD(P)-binding Rossmann-like Domain"/>
    <property type="match status" value="1"/>
</dbReference>
<dbReference type="Proteomes" id="UP000003786">
    <property type="component" value="Chromosome 2"/>
</dbReference>
<evidence type="ECO:0000256" key="7">
    <source>
        <dbReference type="ARBA" id="ARBA00022989"/>
    </source>
</evidence>
<keyword evidence="10" id="KW-0407">Ion channel</keyword>
<evidence type="ECO:0000256" key="5">
    <source>
        <dbReference type="ARBA" id="ARBA00022826"/>
    </source>
</evidence>
<evidence type="ECO:0000256" key="6">
    <source>
        <dbReference type="ARBA" id="ARBA00022958"/>
    </source>
</evidence>
<evidence type="ECO:0000256" key="2">
    <source>
        <dbReference type="ARBA" id="ARBA00022448"/>
    </source>
</evidence>
<dbReference type="STRING" id="869250.J4CCT9"/>
<keyword evidence="6" id="KW-0630">Potassium</keyword>
<evidence type="ECO:0000256" key="4">
    <source>
        <dbReference type="ARBA" id="ARBA00022692"/>
    </source>
</evidence>
<dbReference type="Gene3D" id="1.10.287.70">
    <property type="match status" value="1"/>
</dbReference>
<dbReference type="GO" id="GO:0016020">
    <property type="term" value="C:membrane"/>
    <property type="evidence" value="ECO:0007669"/>
    <property type="project" value="UniProtKB-SubCell"/>
</dbReference>
<keyword evidence="8" id="KW-0406">Ion transport</keyword>
<feature type="transmembrane region" description="Helical" evidence="12">
    <location>
        <begin position="42"/>
        <end position="60"/>
    </location>
</feature>
<dbReference type="Pfam" id="PF22614">
    <property type="entry name" value="Slo-like_RCK"/>
    <property type="match status" value="1"/>
</dbReference>
<feature type="transmembrane region" description="Helical" evidence="12">
    <location>
        <begin position="217"/>
        <end position="239"/>
    </location>
</feature>
<dbReference type="VEuPathDB" id="PiroplasmaDB:TOT_020000239"/>
<keyword evidence="16" id="KW-1185">Reference proteome</keyword>
<organism evidence="15 16">
    <name type="scientific">Theileria orientalis strain Shintoku</name>
    <dbReference type="NCBI Taxonomy" id="869250"/>
    <lineage>
        <taxon>Eukaryota</taxon>
        <taxon>Sar</taxon>
        <taxon>Alveolata</taxon>
        <taxon>Apicomplexa</taxon>
        <taxon>Aconoidasida</taxon>
        <taxon>Piroplasmida</taxon>
        <taxon>Theileriidae</taxon>
        <taxon>Theileria</taxon>
    </lineage>
</organism>
<accession>J4CCT9</accession>
<evidence type="ECO:0000256" key="3">
    <source>
        <dbReference type="ARBA" id="ARBA00022538"/>
    </source>
</evidence>
<dbReference type="OrthoDB" id="433309at2759"/>
<evidence type="ECO:0000259" key="13">
    <source>
        <dbReference type="Pfam" id="PF07885"/>
    </source>
</evidence>
<dbReference type="OMA" id="YVIATEM"/>
<dbReference type="eggNOG" id="ENOG502T0AJ">
    <property type="taxonomic scope" value="Eukaryota"/>
</dbReference>
<keyword evidence="7 12" id="KW-1133">Transmembrane helix</keyword>
<keyword evidence="5" id="KW-0631">Potassium channel</keyword>
<evidence type="ECO:0000256" key="9">
    <source>
        <dbReference type="ARBA" id="ARBA00023136"/>
    </source>
</evidence>
<gene>
    <name evidence="15" type="ORF">TOT_020000239</name>
</gene>
<dbReference type="RefSeq" id="XP_009690273.1">
    <property type="nucleotide sequence ID" value="XM_009691978.1"/>
</dbReference>
<dbReference type="EMBL" id="AP011947">
    <property type="protein sequence ID" value="BAM39972.1"/>
    <property type="molecule type" value="Genomic_DNA"/>
</dbReference>
<dbReference type="KEGG" id="tot:TOT_020000239"/>
<evidence type="ECO:0000313" key="15">
    <source>
        <dbReference type="EMBL" id="BAM39972.1"/>
    </source>
</evidence>
<dbReference type="GO" id="GO:0005267">
    <property type="term" value="F:potassium channel activity"/>
    <property type="evidence" value="ECO:0007669"/>
    <property type="project" value="UniProtKB-KW"/>
</dbReference>
<evidence type="ECO:0000259" key="14">
    <source>
        <dbReference type="Pfam" id="PF22614"/>
    </source>
</evidence>
<comment type="catalytic activity">
    <reaction evidence="11">
        <text>K(+)(in) = K(+)(out)</text>
        <dbReference type="Rhea" id="RHEA:29463"/>
        <dbReference type="ChEBI" id="CHEBI:29103"/>
    </reaction>
</comment>
<keyword evidence="4 12" id="KW-0812">Transmembrane</keyword>
<keyword evidence="2" id="KW-0813">Transport</keyword>
<evidence type="ECO:0000256" key="11">
    <source>
        <dbReference type="ARBA" id="ARBA00034430"/>
    </source>
</evidence>
<dbReference type="InterPro" id="IPR003148">
    <property type="entry name" value="RCK_N"/>
</dbReference>
<dbReference type="InterPro" id="IPR013099">
    <property type="entry name" value="K_chnl_dom"/>
</dbReference>
<evidence type="ECO:0000256" key="10">
    <source>
        <dbReference type="ARBA" id="ARBA00023303"/>
    </source>
</evidence>
<dbReference type="PANTHER" id="PTHR10027:SF10">
    <property type="entry name" value="SLOWPOKE 2, ISOFORM D"/>
    <property type="match status" value="1"/>
</dbReference>
<evidence type="ECO:0000256" key="8">
    <source>
        <dbReference type="ARBA" id="ARBA00023065"/>
    </source>
</evidence>
<feature type="transmembrane region" description="Helical" evidence="12">
    <location>
        <begin position="185"/>
        <end position="205"/>
    </location>
</feature>
<protein>
    <submittedName>
        <fullName evidence="15">Ion transport protein</fullName>
    </submittedName>
</protein>
<keyword evidence="9 12" id="KW-0472">Membrane</keyword>